<name>A0A0D0HYV8_9MICO</name>
<sequence length="107" mass="10461">MSAPVMIAVGASAVVLAVPVLMAAQVTVAGARAGASADSAAIAGADALLGLLAVDAEPCDIAEEVVEAVGGELVSCDPNEDALDVRVRVSVRSGLVLVTRDARAGPP</sequence>
<dbReference type="NCBIfam" id="TIGR03816">
    <property type="entry name" value="tadE_like_DECH"/>
    <property type="match status" value="1"/>
</dbReference>
<evidence type="ECO:0000313" key="2">
    <source>
        <dbReference type="Proteomes" id="UP000032120"/>
    </source>
</evidence>
<evidence type="ECO:0000313" key="1">
    <source>
        <dbReference type="EMBL" id="KIP52786.1"/>
    </source>
</evidence>
<dbReference type="RefSeq" id="WP_042543811.1">
    <property type="nucleotide sequence ID" value="NZ_JXSQ01000007.1"/>
</dbReference>
<organism evidence="1 2">
    <name type="scientific">Leucobacter komagatae</name>
    <dbReference type="NCBI Taxonomy" id="55969"/>
    <lineage>
        <taxon>Bacteria</taxon>
        <taxon>Bacillati</taxon>
        <taxon>Actinomycetota</taxon>
        <taxon>Actinomycetes</taxon>
        <taxon>Micrococcales</taxon>
        <taxon>Microbacteriaceae</taxon>
        <taxon>Leucobacter</taxon>
    </lineage>
</organism>
<dbReference type="AlphaFoldDB" id="A0A0D0HYV8"/>
<evidence type="ECO:0008006" key="3">
    <source>
        <dbReference type="Google" id="ProtNLM"/>
    </source>
</evidence>
<comment type="caution">
    <text evidence="1">The sequence shown here is derived from an EMBL/GenBank/DDBJ whole genome shotgun (WGS) entry which is preliminary data.</text>
</comment>
<dbReference type="EMBL" id="JXSQ01000007">
    <property type="protein sequence ID" value="KIP52786.1"/>
    <property type="molecule type" value="Genomic_DNA"/>
</dbReference>
<protein>
    <recommendedName>
        <fullName evidence="3">Secretion/DNA translocation related TadE-like protein</fullName>
    </recommendedName>
</protein>
<dbReference type="InterPro" id="IPR021202">
    <property type="entry name" value="Rv3654c-like"/>
</dbReference>
<dbReference type="Proteomes" id="UP000032120">
    <property type="component" value="Unassembled WGS sequence"/>
</dbReference>
<proteinExistence type="predicted"/>
<keyword evidence="2" id="KW-1185">Reference proteome</keyword>
<gene>
    <name evidence="1" type="ORF">SD72_07540</name>
</gene>
<reference evidence="1 2" key="1">
    <citation type="submission" date="2015-01" db="EMBL/GenBank/DDBJ databases">
        <title>Draft genome sequence of Leucobacter komagatae strain VKM ST2845.</title>
        <authorList>
            <person name="Karlyshev A.V."/>
            <person name="Kudryashova E.B."/>
        </authorList>
    </citation>
    <scope>NUCLEOTIDE SEQUENCE [LARGE SCALE GENOMIC DNA]</scope>
    <source>
        <strain evidence="1 2">VKM ST2845</strain>
    </source>
</reference>
<accession>A0A0D0HYV8</accession>